<feature type="compositionally biased region" description="Pro residues" evidence="1">
    <location>
        <begin position="44"/>
        <end position="59"/>
    </location>
</feature>
<sequence>YPIKTKDKTNEQVEDHVEQSSEKTEETRPANEVEMPKLKLFLDNPPPYVPPIPVPPIPYPQQFQKHKLDK</sequence>
<protein>
    <submittedName>
        <fullName evidence="2">Uncharacterized protein</fullName>
    </submittedName>
</protein>
<organism evidence="2 3">
    <name type="scientific">Trema orientale</name>
    <name type="common">Charcoal tree</name>
    <name type="synonym">Celtis orientalis</name>
    <dbReference type="NCBI Taxonomy" id="63057"/>
    <lineage>
        <taxon>Eukaryota</taxon>
        <taxon>Viridiplantae</taxon>
        <taxon>Streptophyta</taxon>
        <taxon>Embryophyta</taxon>
        <taxon>Tracheophyta</taxon>
        <taxon>Spermatophyta</taxon>
        <taxon>Magnoliopsida</taxon>
        <taxon>eudicotyledons</taxon>
        <taxon>Gunneridae</taxon>
        <taxon>Pentapetalae</taxon>
        <taxon>rosids</taxon>
        <taxon>fabids</taxon>
        <taxon>Rosales</taxon>
        <taxon>Cannabaceae</taxon>
        <taxon>Trema</taxon>
    </lineage>
</organism>
<dbReference type="AlphaFoldDB" id="A0A2P5DBT0"/>
<gene>
    <name evidence="2" type="ORF">TorRG33x02_256360</name>
</gene>
<comment type="caution">
    <text evidence="2">The sequence shown here is derived from an EMBL/GenBank/DDBJ whole genome shotgun (WGS) entry which is preliminary data.</text>
</comment>
<accession>A0A2P5DBT0</accession>
<dbReference type="InParanoid" id="A0A2P5DBT0"/>
<evidence type="ECO:0000313" key="2">
    <source>
        <dbReference type="EMBL" id="PON70700.1"/>
    </source>
</evidence>
<reference evidence="3" key="1">
    <citation type="submission" date="2016-06" db="EMBL/GenBank/DDBJ databases">
        <title>Parallel loss of symbiosis genes in relatives of nitrogen-fixing non-legume Parasponia.</title>
        <authorList>
            <person name="Van Velzen R."/>
            <person name="Holmer R."/>
            <person name="Bu F."/>
            <person name="Rutten L."/>
            <person name="Van Zeijl A."/>
            <person name="Liu W."/>
            <person name="Santuari L."/>
            <person name="Cao Q."/>
            <person name="Sharma T."/>
            <person name="Shen D."/>
            <person name="Roswanjaya Y."/>
            <person name="Wardhani T."/>
            <person name="Kalhor M.S."/>
            <person name="Jansen J."/>
            <person name="Van den Hoogen J."/>
            <person name="Gungor B."/>
            <person name="Hartog M."/>
            <person name="Hontelez J."/>
            <person name="Verver J."/>
            <person name="Yang W.-C."/>
            <person name="Schijlen E."/>
            <person name="Repin R."/>
            <person name="Schilthuizen M."/>
            <person name="Schranz E."/>
            <person name="Heidstra R."/>
            <person name="Miyata K."/>
            <person name="Fedorova E."/>
            <person name="Kohlen W."/>
            <person name="Bisseling T."/>
            <person name="Smit S."/>
            <person name="Geurts R."/>
        </authorList>
    </citation>
    <scope>NUCLEOTIDE SEQUENCE [LARGE SCALE GENOMIC DNA]</scope>
    <source>
        <strain evidence="3">cv. RG33-2</strain>
    </source>
</reference>
<name>A0A2P5DBT0_TREOI</name>
<dbReference type="Proteomes" id="UP000237000">
    <property type="component" value="Unassembled WGS sequence"/>
</dbReference>
<dbReference type="EMBL" id="JXTC01000281">
    <property type="protein sequence ID" value="PON70700.1"/>
    <property type="molecule type" value="Genomic_DNA"/>
</dbReference>
<evidence type="ECO:0000256" key="1">
    <source>
        <dbReference type="SAM" id="MobiDB-lite"/>
    </source>
</evidence>
<feature type="non-terminal residue" evidence="2">
    <location>
        <position position="1"/>
    </location>
</feature>
<keyword evidence="3" id="KW-1185">Reference proteome</keyword>
<feature type="region of interest" description="Disordered" evidence="1">
    <location>
        <begin position="1"/>
        <end position="70"/>
    </location>
</feature>
<proteinExistence type="predicted"/>
<feature type="compositionally biased region" description="Basic and acidic residues" evidence="1">
    <location>
        <begin position="1"/>
        <end position="37"/>
    </location>
</feature>
<evidence type="ECO:0000313" key="3">
    <source>
        <dbReference type="Proteomes" id="UP000237000"/>
    </source>
</evidence>